<sequence>MTSTDARLAIPKSISTTAKSGTKIWRTSRNVSITLDAHRSPSSRCTATSSRRSPWGFSTVWTLFSLLSLHANQFTSLPAELFDGLDQLQILHLLGNNLTTLPSGLFDGLHALSVLSLSENALVALPAGIFDDLGSLQALYLQHNSLSMLRVGLFDDLESLTQL</sequence>
<proteinExistence type="predicted"/>
<dbReference type="Gene3D" id="3.80.10.10">
    <property type="entry name" value="Ribonuclease Inhibitor"/>
    <property type="match status" value="1"/>
</dbReference>
<gene>
    <name evidence="4" type="ORF">Esi_0239_0009</name>
</gene>
<dbReference type="InterPro" id="IPR001611">
    <property type="entry name" value="Leu-rich_rpt"/>
</dbReference>
<evidence type="ECO:0000313" key="5">
    <source>
        <dbReference type="Proteomes" id="UP000002630"/>
    </source>
</evidence>
<dbReference type="InterPro" id="IPR003591">
    <property type="entry name" value="Leu-rich_rpt_typical-subtyp"/>
</dbReference>
<accession>D7FSS3</accession>
<dbReference type="InterPro" id="IPR050328">
    <property type="entry name" value="Dev_Immune_Receptor"/>
</dbReference>
<keyword evidence="2" id="KW-0732">Signal</keyword>
<dbReference type="PANTHER" id="PTHR24373:SF383">
    <property type="entry name" value="LEUCINE-RICH REPEAT-CONTAINING PROTEIN 15-LIKE"/>
    <property type="match status" value="1"/>
</dbReference>
<dbReference type="PANTHER" id="PTHR24373">
    <property type="entry name" value="SLIT RELATED LEUCINE-RICH REPEAT NEURONAL PROTEIN"/>
    <property type="match status" value="1"/>
</dbReference>
<reference evidence="4 5" key="1">
    <citation type="journal article" date="2010" name="Nature">
        <title>The Ectocarpus genome and the independent evolution of multicellularity in brown algae.</title>
        <authorList>
            <person name="Cock J.M."/>
            <person name="Sterck L."/>
            <person name="Rouze P."/>
            <person name="Scornet D."/>
            <person name="Allen A.E."/>
            <person name="Amoutzias G."/>
            <person name="Anthouard V."/>
            <person name="Artiguenave F."/>
            <person name="Aury J.M."/>
            <person name="Badger J.H."/>
            <person name="Beszteri B."/>
            <person name="Billiau K."/>
            <person name="Bonnet E."/>
            <person name="Bothwell J.H."/>
            <person name="Bowler C."/>
            <person name="Boyen C."/>
            <person name="Brownlee C."/>
            <person name="Carrano C.J."/>
            <person name="Charrier B."/>
            <person name="Cho G.Y."/>
            <person name="Coelho S.M."/>
            <person name="Collen J."/>
            <person name="Corre E."/>
            <person name="Da Silva C."/>
            <person name="Delage L."/>
            <person name="Delaroque N."/>
            <person name="Dittami S.M."/>
            <person name="Doulbeau S."/>
            <person name="Elias M."/>
            <person name="Farnham G."/>
            <person name="Gachon C.M."/>
            <person name="Gschloessl B."/>
            <person name="Heesch S."/>
            <person name="Jabbari K."/>
            <person name="Jubin C."/>
            <person name="Kawai H."/>
            <person name="Kimura K."/>
            <person name="Kloareg B."/>
            <person name="Kupper F.C."/>
            <person name="Lang D."/>
            <person name="Le Bail A."/>
            <person name="Leblanc C."/>
            <person name="Lerouge P."/>
            <person name="Lohr M."/>
            <person name="Lopez P.J."/>
            <person name="Martens C."/>
            <person name="Maumus F."/>
            <person name="Michel G."/>
            <person name="Miranda-Saavedra D."/>
            <person name="Morales J."/>
            <person name="Moreau H."/>
            <person name="Motomura T."/>
            <person name="Nagasato C."/>
            <person name="Napoli C.A."/>
            <person name="Nelson D.R."/>
            <person name="Nyvall-Collen P."/>
            <person name="Peters A.F."/>
            <person name="Pommier C."/>
            <person name="Potin P."/>
            <person name="Poulain J."/>
            <person name="Quesneville H."/>
            <person name="Read B."/>
            <person name="Rensing S.A."/>
            <person name="Ritter A."/>
            <person name="Rousvoal S."/>
            <person name="Samanta M."/>
            <person name="Samson G."/>
            <person name="Schroeder D.C."/>
            <person name="Segurens B."/>
            <person name="Strittmatter M."/>
            <person name="Tonon T."/>
            <person name="Tregear J.W."/>
            <person name="Valentin K."/>
            <person name="von Dassow P."/>
            <person name="Yamagishi T."/>
            <person name="Van de Peer Y."/>
            <person name="Wincker P."/>
        </authorList>
    </citation>
    <scope>NUCLEOTIDE SEQUENCE [LARGE SCALE GENOMIC DNA]</scope>
    <source>
        <strain evidence="5">Ec32 / CCAP1310/4</strain>
    </source>
</reference>
<name>D7FSS3_ECTSI</name>
<organism evidence="4 5">
    <name type="scientific">Ectocarpus siliculosus</name>
    <name type="common">Brown alga</name>
    <name type="synonym">Conferva siliculosa</name>
    <dbReference type="NCBI Taxonomy" id="2880"/>
    <lineage>
        <taxon>Eukaryota</taxon>
        <taxon>Sar</taxon>
        <taxon>Stramenopiles</taxon>
        <taxon>Ochrophyta</taxon>
        <taxon>PX clade</taxon>
        <taxon>Phaeophyceae</taxon>
        <taxon>Ectocarpales</taxon>
        <taxon>Ectocarpaceae</taxon>
        <taxon>Ectocarpus</taxon>
    </lineage>
</organism>
<dbReference type="AlphaFoldDB" id="D7FSS3"/>
<dbReference type="eggNOG" id="KOG0619">
    <property type="taxonomic scope" value="Eukaryota"/>
</dbReference>
<dbReference type="OMA" id="HANQFTS"/>
<dbReference type="InterPro" id="IPR032675">
    <property type="entry name" value="LRR_dom_sf"/>
</dbReference>
<dbReference type="GO" id="GO:0005615">
    <property type="term" value="C:extracellular space"/>
    <property type="evidence" value="ECO:0007669"/>
    <property type="project" value="TreeGrafter"/>
</dbReference>
<keyword evidence="1" id="KW-0433">Leucine-rich repeat</keyword>
<dbReference type="GO" id="GO:0031012">
    <property type="term" value="C:extracellular matrix"/>
    <property type="evidence" value="ECO:0007669"/>
    <property type="project" value="TreeGrafter"/>
</dbReference>
<dbReference type="Pfam" id="PF13855">
    <property type="entry name" value="LRR_8"/>
    <property type="match status" value="1"/>
</dbReference>
<keyword evidence="3" id="KW-0677">Repeat</keyword>
<dbReference type="OrthoDB" id="5985090at2759"/>
<dbReference type="Proteomes" id="UP000002630">
    <property type="component" value="Linkage Group LG14"/>
</dbReference>
<dbReference type="InParanoid" id="D7FSS3"/>
<evidence type="ECO:0000256" key="3">
    <source>
        <dbReference type="ARBA" id="ARBA00022737"/>
    </source>
</evidence>
<evidence type="ECO:0000313" key="4">
    <source>
        <dbReference type="EMBL" id="CBJ31214.1"/>
    </source>
</evidence>
<evidence type="ECO:0000256" key="2">
    <source>
        <dbReference type="ARBA" id="ARBA00022729"/>
    </source>
</evidence>
<dbReference type="SUPFAM" id="SSF52058">
    <property type="entry name" value="L domain-like"/>
    <property type="match status" value="1"/>
</dbReference>
<dbReference type="EMBL" id="FN648419">
    <property type="protein sequence ID" value="CBJ31214.1"/>
    <property type="molecule type" value="Genomic_DNA"/>
</dbReference>
<keyword evidence="5" id="KW-1185">Reference proteome</keyword>
<protein>
    <submittedName>
        <fullName evidence="4">Hypothetical leucine rich repeat protein</fullName>
    </submittedName>
</protein>
<dbReference type="SMART" id="SM00369">
    <property type="entry name" value="LRR_TYP"/>
    <property type="match status" value="4"/>
</dbReference>
<evidence type="ECO:0000256" key="1">
    <source>
        <dbReference type="ARBA" id="ARBA00022614"/>
    </source>
</evidence>
<dbReference type="STRING" id="2880.D7FSS3"/>
<dbReference type="EMBL" id="FN649739">
    <property type="protein sequence ID" value="CBJ31214.1"/>
    <property type="molecule type" value="Genomic_DNA"/>
</dbReference>